<dbReference type="InterPro" id="IPR020556">
    <property type="entry name" value="Amidase_CS"/>
</dbReference>
<organism evidence="2 3">
    <name type="scientific">Kocuria rosea</name>
    <name type="common">Deinococcus erythromyxa</name>
    <name type="synonym">Micrococcus rubens</name>
    <dbReference type="NCBI Taxonomy" id="1275"/>
    <lineage>
        <taxon>Bacteria</taxon>
        <taxon>Bacillati</taxon>
        <taxon>Actinomycetota</taxon>
        <taxon>Actinomycetes</taxon>
        <taxon>Micrococcales</taxon>
        <taxon>Micrococcaceae</taxon>
        <taxon>Kocuria</taxon>
    </lineage>
</organism>
<proteinExistence type="predicted"/>
<evidence type="ECO:0000313" key="2">
    <source>
        <dbReference type="EMBL" id="TDL44618.1"/>
    </source>
</evidence>
<dbReference type="PANTHER" id="PTHR42678:SF5">
    <property type="entry name" value="GLUTAMYL-TRNA(GLN) AMIDOTRANSFERASE SUBUNIT A"/>
    <property type="match status" value="1"/>
</dbReference>
<sequence length="503" mass="53021">MSLSWNIEEATIATVQSAYREGKSTVREVVQAYLDRIAALDVDGPALNSVVTVSATALDEADALDLEYAARGELSGPLHGVPVLVKDQVATAGLRTTYGNRATAGHVPERDATAVARLREAGAVILGKTTMPDFATSWFSTSSVSGLTKNPYDLSRDPGGSSSGTAAAIAANLALVGIGEDTGGSIRLPASFCNLVGVRVTPGLISRDGMSPLVVPQDTAGPMTRTVEDAAKVLDVLVGFDPADAYTVAVRQRRRSASFTEAAAGGSVQGRRLGVLRGAFGDPTDPEAAAVVRVVEDALARLAGAGAELVDVEIPGLMDYVGFTSLYFTRSRQDMNAFFAAHPETGIGGVDEVRASGTYDPHLDLFEGITDGPEDPRTDPEYLDRVLTREDFVRAAQAQFVELGLDAMVFPDVQLAAPTHEDVLGGRWTCLTYPTNTVIASQLHFPAATVPAGFTEDRLPVGLEIMTSSFEETDLLAVARGVEATLDARRTPRLEAVVDPLTS</sequence>
<name>A0A4R5YJF8_KOCRO</name>
<dbReference type="AlphaFoldDB" id="A0A4R5YJF8"/>
<comment type="caution">
    <text evidence="2">The sequence shown here is derived from an EMBL/GenBank/DDBJ whole genome shotgun (WGS) entry which is preliminary data.</text>
</comment>
<dbReference type="PROSITE" id="PS00571">
    <property type="entry name" value="AMIDASES"/>
    <property type="match status" value="1"/>
</dbReference>
<feature type="domain" description="Amidase" evidence="1">
    <location>
        <begin position="28"/>
        <end position="476"/>
    </location>
</feature>
<gene>
    <name evidence="2" type="ORF">E2R59_05980</name>
</gene>
<dbReference type="InterPro" id="IPR036928">
    <property type="entry name" value="AS_sf"/>
</dbReference>
<protein>
    <submittedName>
        <fullName evidence="2">Amidase</fullName>
    </submittedName>
</protein>
<evidence type="ECO:0000259" key="1">
    <source>
        <dbReference type="Pfam" id="PF01425"/>
    </source>
</evidence>
<dbReference type="InterPro" id="IPR023631">
    <property type="entry name" value="Amidase_dom"/>
</dbReference>
<dbReference type="RefSeq" id="WP_133409696.1">
    <property type="nucleotide sequence ID" value="NZ_SMZT01000002.1"/>
</dbReference>
<reference evidence="2 3" key="1">
    <citation type="submission" date="2019-03" db="EMBL/GenBank/DDBJ databases">
        <title>Genome Sequencing and Assembly of Various Microbes Isolated from Partially Reclaimed Soil and Acid Mine Drainage (AMD) Site.</title>
        <authorList>
            <person name="Steinbock B."/>
            <person name="Bechtold R."/>
            <person name="Sevigny J.L."/>
            <person name="Thomas D."/>
            <person name="Cuthill L.R."/>
            <person name="Aveiro Johannsen E.J."/>
            <person name="Thomas K."/>
            <person name="Ghosh A."/>
        </authorList>
    </citation>
    <scope>NUCLEOTIDE SEQUENCE [LARGE SCALE GENOMIC DNA]</scope>
    <source>
        <strain evidence="2 3">S-A3</strain>
    </source>
</reference>
<accession>A0A4R5YJF8</accession>
<dbReference type="SUPFAM" id="SSF75304">
    <property type="entry name" value="Amidase signature (AS) enzymes"/>
    <property type="match status" value="1"/>
</dbReference>
<dbReference type="PANTHER" id="PTHR42678">
    <property type="entry name" value="AMIDASE"/>
    <property type="match status" value="1"/>
</dbReference>
<dbReference type="Gene3D" id="3.90.1300.10">
    <property type="entry name" value="Amidase signature (AS) domain"/>
    <property type="match status" value="1"/>
</dbReference>
<dbReference type="EMBL" id="SMZT01000002">
    <property type="protein sequence ID" value="TDL44618.1"/>
    <property type="molecule type" value="Genomic_DNA"/>
</dbReference>
<dbReference type="PIRSF" id="PIRSF001221">
    <property type="entry name" value="Amidase_fungi"/>
    <property type="match status" value="1"/>
</dbReference>
<dbReference type="GeneID" id="64346955"/>
<dbReference type="Pfam" id="PF01425">
    <property type="entry name" value="Amidase"/>
    <property type="match status" value="1"/>
</dbReference>
<dbReference type="Proteomes" id="UP000295163">
    <property type="component" value="Unassembled WGS sequence"/>
</dbReference>
<evidence type="ECO:0000313" key="3">
    <source>
        <dbReference type="Proteomes" id="UP000295163"/>
    </source>
</evidence>